<evidence type="ECO:0000256" key="1">
    <source>
        <dbReference type="ARBA" id="ARBA00022723"/>
    </source>
</evidence>
<dbReference type="Proteomes" id="UP000783686">
    <property type="component" value="Unassembled WGS sequence"/>
</dbReference>
<keyword evidence="3 4" id="KW-0862">Zinc</keyword>
<accession>A0A811KE78</accession>
<dbReference type="Proteomes" id="UP000614601">
    <property type="component" value="Unassembled WGS sequence"/>
</dbReference>
<keyword evidence="1 4" id="KW-0479">Metal-binding</keyword>
<keyword evidence="7" id="KW-1185">Reference proteome</keyword>
<evidence type="ECO:0000259" key="5">
    <source>
        <dbReference type="PROSITE" id="PS50103"/>
    </source>
</evidence>
<evidence type="ECO:0000256" key="2">
    <source>
        <dbReference type="ARBA" id="ARBA00022771"/>
    </source>
</evidence>
<dbReference type="EMBL" id="CAJFCW020000003">
    <property type="protein sequence ID" value="CAG9101589.1"/>
    <property type="molecule type" value="Genomic_DNA"/>
</dbReference>
<gene>
    <name evidence="6" type="ORF">BOKJ2_LOCUS5272</name>
</gene>
<evidence type="ECO:0000256" key="3">
    <source>
        <dbReference type="ARBA" id="ARBA00022833"/>
    </source>
</evidence>
<evidence type="ECO:0000313" key="7">
    <source>
        <dbReference type="Proteomes" id="UP000614601"/>
    </source>
</evidence>
<name>A0A811KE78_9BILA</name>
<dbReference type="AlphaFoldDB" id="A0A811KE78"/>
<evidence type="ECO:0000313" key="6">
    <source>
        <dbReference type="EMBL" id="CAD5213797.1"/>
    </source>
</evidence>
<dbReference type="Gene3D" id="4.10.1000.10">
    <property type="entry name" value="Zinc finger, CCCH-type"/>
    <property type="match status" value="1"/>
</dbReference>
<dbReference type="SUPFAM" id="SSF90229">
    <property type="entry name" value="CCCH zinc finger"/>
    <property type="match status" value="1"/>
</dbReference>
<dbReference type="PROSITE" id="PS50103">
    <property type="entry name" value="ZF_C3H1"/>
    <property type="match status" value="1"/>
</dbReference>
<dbReference type="GO" id="GO:0008270">
    <property type="term" value="F:zinc ion binding"/>
    <property type="evidence" value="ECO:0007669"/>
    <property type="project" value="UniProtKB-KW"/>
</dbReference>
<reference evidence="6" key="1">
    <citation type="submission" date="2020-09" db="EMBL/GenBank/DDBJ databases">
        <authorList>
            <person name="Kikuchi T."/>
        </authorList>
    </citation>
    <scope>NUCLEOTIDE SEQUENCE</scope>
    <source>
        <strain evidence="6">SH1</strain>
    </source>
</reference>
<dbReference type="InterPro" id="IPR036855">
    <property type="entry name" value="Znf_CCCH_sf"/>
</dbReference>
<proteinExistence type="predicted"/>
<keyword evidence="2 4" id="KW-0863">Zinc-finger</keyword>
<organism evidence="6 7">
    <name type="scientific">Bursaphelenchus okinawaensis</name>
    <dbReference type="NCBI Taxonomy" id="465554"/>
    <lineage>
        <taxon>Eukaryota</taxon>
        <taxon>Metazoa</taxon>
        <taxon>Ecdysozoa</taxon>
        <taxon>Nematoda</taxon>
        <taxon>Chromadorea</taxon>
        <taxon>Rhabditida</taxon>
        <taxon>Tylenchina</taxon>
        <taxon>Tylenchomorpha</taxon>
        <taxon>Aphelenchoidea</taxon>
        <taxon>Aphelenchoididae</taxon>
        <taxon>Bursaphelenchus</taxon>
    </lineage>
</organism>
<dbReference type="InterPro" id="IPR000571">
    <property type="entry name" value="Znf_CCCH"/>
</dbReference>
<feature type="domain" description="C3H1-type" evidence="5">
    <location>
        <begin position="262"/>
        <end position="290"/>
    </location>
</feature>
<dbReference type="EMBL" id="CAJFDH010000003">
    <property type="protein sequence ID" value="CAD5213797.1"/>
    <property type="molecule type" value="Genomic_DNA"/>
</dbReference>
<protein>
    <recommendedName>
        <fullName evidence="5">C3H1-type domain-containing protein</fullName>
    </recommendedName>
</protein>
<sequence length="310" mass="35469">MFTVEQQQQQMFATVAMPCPSAPTYLQASFAAQQQLANFLAYQQAINAHMLATMQQPAYGMPPLVAPQLMHPSQAHWGQAAVPDCYTTQWSLQVTQNEVLQCEQPQIAPPSVLWTPTPSPDNEFKNFSKPKKLISQPKLRAAPAKRRNEKKIELDDEAMDHVVDLMDRLLDDGETPAKVSGSAEKFTYREQKNHLFFDRHHKTMKSTTRKMEIPLLNGTTFNTMPKAAIWPMYAVMPVESDAQDLNEKINKKAIKMERYFRNYKTTMCNKVQKGEKCLHEGTCCFAHNEEEIRDAVENVSWSMKSKNRKL</sequence>
<evidence type="ECO:0000256" key="4">
    <source>
        <dbReference type="PROSITE-ProRule" id="PRU00723"/>
    </source>
</evidence>
<comment type="caution">
    <text evidence="6">The sequence shown here is derived from an EMBL/GenBank/DDBJ whole genome shotgun (WGS) entry which is preliminary data.</text>
</comment>
<feature type="zinc finger region" description="C3H1-type" evidence="4">
    <location>
        <begin position="262"/>
        <end position="290"/>
    </location>
</feature>